<dbReference type="PROSITE" id="PS50053">
    <property type="entry name" value="UBIQUITIN_2"/>
    <property type="match status" value="1"/>
</dbReference>
<dbReference type="PANTHER" id="PTHR48493">
    <property type="entry name" value="UBIQUITIN-LIKE DOMAIN-CONTAINING CTD PHOSPHATASE 1"/>
    <property type="match status" value="1"/>
</dbReference>
<organism evidence="15 16">
    <name type="scientific">Brachionus calyciflorus</name>
    <dbReference type="NCBI Taxonomy" id="104777"/>
    <lineage>
        <taxon>Eukaryota</taxon>
        <taxon>Metazoa</taxon>
        <taxon>Spiralia</taxon>
        <taxon>Gnathifera</taxon>
        <taxon>Rotifera</taxon>
        <taxon>Eurotatoria</taxon>
        <taxon>Monogononta</taxon>
        <taxon>Pseudotrocha</taxon>
        <taxon>Ploima</taxon>
        <taxon>Brachionidae</taxon>
        <taxon>Brachionus</taxon>
    </lineage>
</organism>
<dbReference type="GO" id="GO:0004722">
    <property type="term" value="F:protein serine/threonine phosphatase activity"/>
    <property type="evidence" value="ECO:0007669"/>
    <property type="project" value="UniProtKB-EC"/>
</dbReference>
<dbReference type="SMART" id="SM00577">
    <property type="entry name" value="CPDc"/>
    <property type="match status" value="1"/>
</dbReference>
<dbReference type="Pfam" id="PF03031">
    <property type="entry name" value="NIF"/>
    <property type="match status" value="1"/>
</dbReference>
<evidence type="ECO:0000256" key="9">
    <source>
        <dbReference type="ARBA" id="ARBA00023242"/>
    </source>
</evidence>
<dbReference type="PROSITE" id="PS50969">
    <property type="entry name" value="FCP1"/>
    <property type="match status" value="1"/>
</dbReference>
<feature type="domain" description="Ubiquitin-like" evidence="13">
    <location>
        <begin position="24"/>
        <end position="78"/>
    </location>
</feature>
<evidence type="ECO:0000256" key="10">
    <source>
        <dbReference type="ARBA" id="ARBA00032039"/>
    </source>
</evidence>
<dbReference type="GO" id="GO:0090364">
    <property type="term" value="P:regulation of proteasome assembly"/>
    <property type="evidence" value="ECO:0007669"/>
    <property type="project" value="InterPro"/>
</dbReference>
<proteinExistence type="predicted"/>
<comment type="cofactor">
    <cofactor evidence="1">
        <name>Mg(2+)</name>
        <dbReference type="ChEBI" id="CHEBI:18420"/>
    </cofactor>
</comment>
<evidence type="ECO:0000256" key="7">
    <source>
        <dbReference type="ARBA" id="ARBA00022842"/>
    </source>
</evidence>
<evidence type="ECO:0000256" key="3">
    <source>
        <dbReference type="ARBA" id="ARBA00013081"/>
    </source>
</evidence>
<dbReference type="NCBIfam" id="TIGR02245">
    <property type="entry name" value="HAD_IIID1"/>
    <property type="match status" value="1"/>
</dbReference>
<keyword evidence="9" id="KW-0539">Nucleus</keyword>
<dbReference type="GO" id="GO:0046872">
    <property type="term" value="F:metal ion binding"/>
    <property type="evidence" value="ECO:0007669"/>
    <property type="project" value="UniProtKB-KW"/>
</dbReference>
<dbReference type="InterPro" id="IPR011943">
    <property type="entry name" value="HAD-SF_hydro_IIID"/>
</dbReference>
<name>A0A814INP9_9BILA</name>
<evidence type="ECO:0000256" key="8">
    <source>
        <dbReference type="ARBA" id="ARBA00022912"/>
    </source>
</evidence>
<dbReference type="InterPro" id="IPR000626">
    <property type="entry name" value="Ubiquitin-like_dom"/>
</dbReference>
<accession>A0A814INP9</accession>
<evidence type="ECO:0000313" key="15">
    <source>
        <dbReference type="EMBL" id="CAF1025928.1"/>
    </source>
</evidence>
<dbReference type="AlphaFoldDB" id="A0A814INP9"/>
<evidence type="ECO:0000256" key="12">
    <source>
        <dbReference type="ARBA" id="ARBA00048336"/>
    </source>
</evidence>
<dbReference type="InterPro" id="IPR004274">
    <property type="entry name" value="FCP1_dom"/>
</dbReference>
<dbReference type="InterPro" id="IPR029071">
    <property type="entry name" value="Ubiquitin-like_domsf"/>
</dbReference>
<evidence type="ECO:0000259" key="14">
    <source>
        <dbReference type="PROSITE" id="PS50969"/>
    </source>
</evidence>
<keyword evidence="7" id="KW-0460">Magnesium</keyword>
<keyword evidence="8" id="KW-0904">Protein phosphatase</keyword>
<dbReference type="OrthoDB" id="1711508at2759"/>
<sequence length="317" mass="37431">MSVFSEFLIKWNGTDYKITNLLVSQTVGDLKAEINKQTNVLSDRQKLLGLKTKNGQPVTNDTLLDDLNYKPNTKIMMMGTVEEKIEDVNKKPENVPEVIDDFDIEKNVEEIAIQNREENLAKISRRVREYKIHVLNESRPNKKLLVLDIDYTIFDHVSHAERGEELMRPYFHEFLTSAYEDYDIAIWSATSMKWIQAKMEEIGATRNPNYKIAFYLDSGAMISVYTAEYGLLNVKPLKVIWDKMPEFYSHKNTIMFDDLRRNFLMNPQNGLRIEPYKNAHLNRDKDKELYRLSIYLKKISKLEDMSEIKHKYWHKYI</sequence>
<comment type="catalytic activity">
    <reaction evidence="12">
        <text>O-phospho-L-threonyl-[protein] + H2O = L-threonyl-[protein] + phosphate</text>
        <dbReference type="Rhea" id="RHEA:47004"/>
        <dbReference type="Rhea" id="RHEA-COMP:11060"/>
        <dbReference type="Rhea" id="RHEA-COMP:11605"/>
        <dbReference type="ChEBI" id="CHEBI:15377"/>
        <dbReference type="ChEBI" id="CHEBI:30013"/>
        <dbReference type="ChEBI" id="CHEBI:43474"/>
        <dbReference type="ChEBI" id="CHEBI:61977"/>
        <dbReference type="EC" id="3.1.3.16"/>
    </reaction>
</comment>
<comment type="caution">
    <text evidence="15">The sequence shown here is derived from an EMBL/GenBank/DDBJ whole genome shotgun (WGS) entry which is preliminary data.</text>
</comment>
<dbReference type="CDD" id="cd01813">
    <property type="entry name" value="Ubl_UBLCP1"/>
    <property type="match status" value="1"/>
</dbReference>
<dbReference type="SUPFAM" id="SSF56784">
    <property type="entry name" value="HAD-like"/>
    <property type="match status" value="1"/>
</dbReference>
<protein>
    <recommendedName>
        <fullName evidence="4">Ubiquitin-like domain-containing CTD phosphatase 1</fullName>
        <ecNumber evidence="3">3.1.3.16</ecNumber>
    </recommendedName>
    <alternativeName>
        <fullName evidence="10">Nuclear proteasome inhibitor UBLCP1</fullName>
    </alternativeName>
</protein>
<keyword evidence="16" id="KW-1185">Reference proteome</keyword>
<dbReference type="Gene3D" id="3.10.20.90">
    <property type="entry name" value="Phosphatidylinositol 3-kinase Catalytic Subunit, Chain A, domain 1"/>
    <property type="match status" value="1"/>
</dbReference>
<keyword evidence="5" id="KW-0479">Metal-binding</keyword>
<dbReference type="Gene3D" id="3.40.50.1000">
    <property type="entry name" value="HAD superfamily/HAD-like"/>
    <property type="match status" value="1"/>
</dbReference>
<dbReference type="InterPro" id="IPR036412">
    <property type="entry name" value="HAD-like_sf"/>
</dbReference>
<keyword evidence="6" id="KW-0378">Hydrolase</keyword>
<dbReference type="FunFam" id="3.10.20.90:FF:000060">
    <property type="entry name" value="ubiquitin-like domain-containing CTD phosphatase 1"/>
    <property type="match status" value="1"/>
</dbReference>
<comment type="catalytic activity">
    <reaction evidence="11">
        <text>O-phospho-L-seryl-[protein] + H2O = L-seryl-[protein] + phosphate</text>
        <dbReference type="Rhea" id="RHEA:20629"/>
        <dbReference type="Rhea" id="RHEA-COMP:9863"/>
        <dbReference type="Rhea" id="RHEA-COMP:11604"/>
        <dbReference type="ChEBI" id="CHEBI:15377"/>
        <dbReference type="ChEBI" id="CHEBI:29999"/>
        <dbReference type="ChEBI" id="CHEBI:43474"/>
        <dbReference type="ChEBI" id="CHEBI:83421"/>
        <dbReference type="EC" id="3.1.3.16"/>
    </reaction>
</comment>
<evidence type="ECO:0000256" key="2">
    <source>
        <dbReference type="ARBA" id="ARBA00004123"/>
    </source>
</evidence>
<dbReference type="GO" id="GO:0005634">
    <property type="term" value="C:nucleus"/>
    <property type="evidence" value="ECO:0007669"/>
    <property type="project" value="UniProtKB-SubCell"/>
</dbReference>
<dbReference type="SUPFAM" id="SSF54236">
    <property type="entry name" value="Ubiquitin-like"/>
    <property type="match status" value="1"/>
</dbReference>
<dbReference type="InterPro" id="IPR051658">
    <property type="entry name" value="UBLCP1"/>
</dbReference>
<dbReference type="EMBL" id="CAJNOC010004557">
    <property type="protein sequence ID" value="CAF1025928.1"/>
    <property type="molecule type" value="Genomic_DNA"/>
</dbReference>
<reference evidence="15" key="1">
    <citation type="submission" date="2021-02" db="EMBL/GenBank/DDBJ databases">
        <authorList>
            <person name="Nowell W R."/>
        </authorList>
    </citation>
    <scope>NUCLEOTIDE SEQUENCE</scope>
    <source>
        <strain evidence="15">Ploen Becks lab</strain>
    </source>
</reference>
<evidence type="ECO:0000256" key="6">
    <source>
        <dbReference type="ARBA" id="ARBA00022801"/>
    </source>
</evidence>
<evidence type="ECO:0000256" key="5">
    <source>
        <dbReference type="ARBA" id="ARBA00022723"/>
    </source>
</evidence>
<dbReference type="PANTHER" id="PTHR48493:SF1">
    <property type="entry name" value="UBIQUITIN-LIKE DOMAIN-CONTAINING CTD PHOSPHATASE 1"/>
    <property type="match status" value="1"/>
</dbReference>
<feature type="domain" description="FCP1 homology" evidence="14">
    <location>
        <begin position="138"/>
        <end position="299"/>
    </location>
</feature>
<dbReference type="EC" id="3.1.3.16" evidence="3"/>
<evidence type="ECO:0000256" key="11">
    <source>
        <dbReference type="ARBA" id="ARBA00047761"/>
    </source>
</evidence>
<dbReference type="InterPro" id="IPR023214">
    <property type="entry name" value="HAD_sf"/>
</dbReference>
<evidence type="ECO:0000256" key="4">
    <source>
        <dbReference type="ARBA" id="ARBA00014187"/>
    </source>
</evidence>
<comment type="subcellular location">
    <subcellularLocation>
        <location evidence="2">Nucleus</location>
    </subcellularLocation>
</comment>
<evidence type="ECO:0000313" key="16">
    <source>
        <dbReference type="Proteomes" id="UP000663879"/>
    </source>
</evidence>
<evidence type="ECO:0000256" key="1">
    <source>
        <dbReference type="ARBA" id="ARBA00001946"/>
    </source>
</evidence>
<dbReference type="Proteomes" id="UP000663879">
    <property type="component" value="Unassembled WGS sequence"/>
</dbReference>
<evidence type="ECO:0000259" key="13">
    <source>
        <dbReference type="PROSITE" id="PS50053"/>
    </source>
</evidence>
<gene>
    <name evidence="15" type="ORF">OXX778_LOCUS17617</name>
</gene>